<keyword evidence="2" id="KW-1185">Reference proteome</keyword>
<evidence type="ECO:0000313" key="1">
    <source>
        <dbReference type="EnsemblPlants" id="AVESA.00010b.r2.2DG0354640.1.CDS"/>
    </source>
</evidence>
<accession>A0ACD5V1S5</accession>
<dbReference type="Proteomes" id="UP001732700">
    <property type="component" value="Chromosome 2D"/>
</dbReference>
<evidence type="ECO:0000313" key="2">
    <source>
        <dbReference type="Proteomes" id="UP001732700"/>
    </source>
</evidence>
<reference evidence="1" key="2">
    <citation type="submission" date="2025-09" db="UniProtKB">
        <authorList>
            <consortium name="EnsemblPlants"/>
        </authorList>
    </citation>
    <scope>IDENTIFICATION</scope>
</reference>
<protein>
    <submittedName>
        <fullName evidence="1">Uncharacterized protein</fullName>
    </submittedName>
</protein>
<reference evidence="1" key="1">
    <citation type="submission" date="2021-05" db="EMBL/GenBank/DDBJ databases">
        <authorList>
            <person name="Scholz U."/>
            <person name="Mascher M."/>
            <person name="Fiebig A."/>
        </authorList>
    </citation>
    <scope>NUCLEOTIDE SEQUENCE [LARGE SCALE GENOMIC DNA]</scope>
</reference>
<proteinExistence type="predicted"/>
<sequence length="403" mass="45752">MAPRKELDAPPLEGDMAVERIFQGNFSDPEEEEEDDDDDDKMRCLLPLIYDNEEEACAAMVVRAAERRRRGAEEKAREVEEEKRRAEESKRLKEEAVWRRKKDEEVFSSIRQYNPKTKCVEYTRFPFADFSTFNLDEPSPVLAMRYTDKQIRDCAHLYSINVLAVKIVSSDKGFPLNVYGNIILRDNLDKKCVYLFSRPGRMDSELINSEDQSLILTGPSRGLVLMDYIYIEVDLKMKLDQGKDEQLSIGLLDIDGRVAPRVPTTEVQSCTLESSLSTVEVRYALVKEATEATVEFQVLDGDFKGEITAHTTRIEDSIHDRIVLHDSRACGAVTSSDGSRVFQLFRRVVAVCMDEALVLTIVPEAVTAYVLRFTPYLFGAQENIINCGAVKLGVKVTWSVISF</sequence>
<name>A0ACD5V1S5_AVESA</name>
<organism evidence="1 2">
    <name type="scientific">Avena sativa</name>
    <name type="common">Oat</name>
    <dbReference type="NCBI Taxonomy" id="4498"/>
    <lineage>
        <taxon>Eukaryota</taxon>
        <taxon>Viridiplantae</taxon>
        <taxon>Streptophyta</taxon>
        <taxon>Embryophyta</taxon>
        <taxon>Tracheophyta</taxon>
        <taxon>Spermatophyta</taxon>
        <taxon>Magnoliopsida</taxon>
        <taxon>Liliopsida</taxon>
        <taxon>Poales</taxon>
        <taxon>Poaceae</taxon>
        <taxon>BOP clade</taxon>
        <taxon>Pooideae</taxon>
        <taxon>Poodae</taxon>
        <taxon>Poeae</taxon>
        <taxon>Poeae Chloroplast Group 1 (Aveneae type)</taxon>
        <taxon>Aveninae</taxon>
        <taxon>Avena</taxon>
    </lineage>
</organism>
<dbReference type="EnsemblPlants" id="AVESA.00010b.r2.2DG0354640.1">
    <property type="protein sequence ID" value="AVESA.00010b.r2.2DG0354640.1.CDS"/>
    <property type="gene ID" value="AVESA.00010b.r2.2DG0354640"/>
</dbReference>